<dbReference type="AlphaFoldDB" id="A0A9X5BGV2"/>
<reference evidence="2" key="1">
    <citation type="submission" date="2018-09" db="EMBL/GenBank/DDBJ databases">
        <title>Murine metabolic-syndrome-specific gut microbial biobank.</title>
        <authorList>
            <person name="Liu C."/>
        </authorList>
    </citation>
    <scope>NUCLEOTIDE SEQUENCE</scope>
    <source>
        <strain evidence="2">D42-62</strain>
    </source>
</reference>
<dbReference type="RefSeq" id="WP_160560540.1">
    <property type="nucleotide sequence ID" value="NZ_QZDT01000020.1"/>
</dbReference>
<dbReference type="PROSITE" id="PS51482">
    <property type="entry name" value="DEGV"/>
    <property type="match status" value="1"/>
</dbReference>
<dbReference type="Gene3D" id="3.40.50.10170">
    <property type="match status" value="1"/>
</dbReference>
<dbReference type="PANTHER" id="PTHR33434:SF2">
    <property type="entry name" value="FATTY ACID-BINDING PROTEIN TM_1468"/>
    <property type="match status" value="1"/>
</dbReference>
<gene>
    <name evidence="2" type="ORF">D5281_12890</name>
</gene>
<dbReference type="Gene3D" id="3.30.1180.10">
    <property type="match status" value="1"/>
</dbReference>
<sequence>MHIQIITDSSSDITKVTRSDLTVLPMKITFDEEEYLDGVNLSHKEFYEKLVECDTLPTTSQIPPYEFEEAIRKVTASGDVAIIITLSGKLSGTYQSACIAAKEFEGRAFVVDSENATVGERALVEYALQLKDAGMAPRAIVEKLEADKKKIRLIALLDTLEYLKKGGRISKTVAFAGNVLSIKPVVGVVDGEVVMLGKARGSKQGNNLLAQHIKTSGGIDFQKPYFLGYTGLSDTLMQKYIIDSEALWKEHVESLPVSTVGGTIGTHVGPGGIAVAFFTLS</sequence>
<name>A0A9X5BGV2_9FIRM</name>
<keyword evidence="1" id="KW-0446">Lipid-binding</keyword>
<evidence type="ECO:0000313" key="2">
    <source>
        <dbReference type="EMBL" id="NBJ93464.1"/>
    </source>
</evidence>
<dbReference type="GO" id="GO:0008289">
    <property type="term" value="F:lipid binding"/>
    <property type="evidence" value="ECO:0007669"/>
    <property type="project" value="UniProtKB-KW"/>
</dbReference>
<evidence type="ECO:0000256" key="1">
    <source>
        <dbReference type="ARBA" id="ARBA00023121"/>
    </source>
</evidence>
<dbReference type="InterPro" id="IPR050270">
    <property type="entry name" value="DegV_domain_contain"/>
</dbReference>
<dbReference type="InterPro" id="IPR043168">
    <property type="entry name" value="DegV_C"/>
</dbReference>
<dbReference type="NCBIfam" id="TIGR00762">
    <property type="entry name" value="DegV"/>
    <property type="match status" value="1"/>
</dbReference>
<accession>A0A9X5BGV2</accession>
<dbReference type="InterPro" id="IPR003797">
    <property type="entry name" value="DegV"/>
</dbReference>
<dbReference type="Proteomes" id="UP001154420">
    <property type="component" value="Unassembled WGS sequence"/>
</dbReference>
<dbReference type="Pfam" id="PF02645">
    <property type="entry name" value="DegV"/>
    <property type="match status" value="1"/>
</dbReference>
<evidence type="ECO:0000313" key="3">
    <source>
        <dbReference type="Proteomes" id="UP001154420"/>
    </source>
</evidence>
<organism evidence="2 3">
    <name type="scientific">Parablautia muri</name>
    <dbReference type="NCBI Taxonomy" id="2320879"/>
    <lineage>
        <taxon>Bacteria</taxon>
        <taxon>Bacillati</taxon>
        <taxon>Bacillota</taxon>
        <taxon>Clostridia</taxon>
        <taxon>Lachnospirales</taxon>
        <taxon>Lachnospiraceae</taxon>
        <taxon>Parablautia</taxon>
    </lineage>
</organism>
<proteinExistence type="predicted"/>
<dbReference type="EMBL" id="QZDT01000020">
    <property type="protein sequence ID" value="NBJ93464.1"/>
    <property type="molecule type" value="Genomic_DNA"/>
</dbReference>
<dbReference type="OrthoDB" id="9781230at2"/>
<protein>
    <submittedName>
        <fullName evidence="2">DegV family protein</fullName>
    </submittedName>
</protein>
<comment type="caution">
    <text evidence="2">The sequence shown here is derived from an EMBL/GenBank/DDBJ whole genome shotgun (WGS) entry which is preliminary data.</text>
</comment>
<keyword evidence="3" id="KW-1185">Reference proteome</keyword>
<dbReference type="PANTHER" id="PTHR33434">
    <property type="entry name" value="DEGV DOMAIN-CONTAINING PROTEIN DR_1986-RELATED"/>
    <property type="match status" value="1"/>
</dbReference>
<dbReference type="SUPFAM" id="SSF82549">
    <property type="entry name" value="DAK1/DegV-like"/>
    <property type="match status" value="1"/>
</dbReference>